<accession>A0A0V1LJU5</accession>
<comment type="caution">
    <text evidence="1">The sequence shown here is derived from an EMBL/GenBank/DDBJ whole genome shotgun (WGS) entry which is preliminary data.</text>
</comment>
<dbReference type="EMBL" id="JYDW01000038">
    <property type="protein sequence ID" value="KRZ59750.1"/>
    <property type="molecule type" value="Genomic_DNA"/>
</dbReference>
<dbReference type="OrthoDB" id="10513884at2759"/>
<sequence length="288" mass="32943">MVTKLRVPTVIAQRPTSVLGQAKKPQLPLCALIDLNILRSFVGHLTSVRVWDESRDQLKRPELFDQSTRPYFDVLVAVAIEGFESKLNKFDKIRKRIIFLLSCTSGRFTKRAAGEFHRWIRVKIIESQLYLPLMRSLLGSCVDGRLKIHFNRLEFFNGFAKRCTFTKQPLNSSNSGCGVGVDDGGSSSSSSSVVAVKCLRANSDEFYHLNYEPLPVLLTTWQKGADHRIKIANQVFQFQMMIVNKKRSAVILRTEIDKMLYCLLNHRFDFEITQVIVCRLFSTVSLLY</sequence>
<protein>
    <submittedName>
        <fullName evidence="1">Uncharacterized protein</fullName>
    </submittedName>
</protein>
<evidence type="ECO:0000313" key="2">
    <source>
        <dbReference type="Proteomes" id="UP000054721"/>
    </source>
</evidence>
<proteinExistence type="predicted"/>
<name>A0A0V1LJU5_9BILA</name>
<dbReference type="AlphaFoldDB" id="A0A0V1LJU5"/>
<organism evidence="1 2">
    <name type="scientific">Trichinella nativa</name>
    <dbReference type="NCBI Taxonomy" id="6335"/>
    <lineage>
        <taxon>Eukaryota</taxon>
        <taxon>Metazoa</taxon>
        <taxon>Ecdysozoa</taxon>
        <taxon>Nematoda</taxon>
        <taxon>Enoplea</taxon>
        <taxon>Dorylaimia</taxon>
        <taxon>Trichinellida</taxon>
        <taxon>Trichinellidae</taxon>
        <taxon>Trichinella</taxon>
    </lineage>
</organism>
<evidence type="ECO:0000313" key="1">
    <source>
        <dbReference type="EMBL" id="KRZ59750.1"/>
    </source>
</evidence>
<gene>
    <name evidence="1" type="ORF">T02_10353</name>
</gene>
<dbReference type="Proteomes" id="UP000054721">
    <property type="component" value="Unassembled WGS sequence"/>
</dbReference>
<keyword evidence="2" id="KW-1185">Reference proteome</keyword>
<reference evidence="1 2" key="1">
    <citation type="submission" date="2015-05" db="EMBL/GenBank/DDBJ databases">
        <title>Evolution of Trichinella species and genotypes.</title>
        <authorList>
            <person name="Korhonen P.K."/>
            <person name="Edoardo P."/>
            <person name="Giuseppe L.R."/>
            <person name="Gasser R.B."/>
        </authorList>
    </citation>
    <scope>NUCLEOTIDE SEQUENCE [LARGE SCALE GENOMIC DNA]</scope>
    <source>
        <strain evidence="1">ISS10</strain>
    </source>
</reference>